<keyword evidence="1" id="KW-0472">Membrane</keyword>
<proteinExistence type="predicted"/>
<evidence type="ECO:0000313" key="2">
    <source>
        <dbReference type="EMBL" id="JAD57761.1"/>
    </source>
</evidence>
<evidence type="ECO:0000256" key="1">
    <source>
        <dbReference type="SAM" id="Phobius"/>
    </source>
</evidence>
<dbReference type="EMBL" id="GBRH01240134">
    <property type="protein sequence ID" value="JAD57761.1"/>
    <property type="molecule type" value="Transcribed_RNA"/>
</dbReference>
<reference evidence="2" key="2">
    <citation type="journal article" date="2015" name="Data Brief">
        <title>Shoot transcriptome of the giant reed, Arundo donax.</title>
        <authorList>
            <person name="Barrero R.A."/>
            <person name="Guerrero F.D."/>
            <person name="Moolhuijzen P."/>
            <person name="Goolsby J.A."/>
            <person name="Tidwell J."/>
            <person name="Bellgard S.E."/>
            <person name="Bellgard M.I."/>
        </authorList>
    </citation>
    <scope>NUCLEOTIDE SEQUENCE</scope>
    <source>
        <tissue evidence="2">Shoot tissue taken approximately 20 cm above the soil surface</tissue>
    </source>
</reference>
<dbReference type="AlphaFoldDB" id="A0A0A9B322"/>
<organism evidence="2">
    <name type="scientific">Arundo donax</name>
    <name type="common">Giant reed</name>
    <name type="synonym">Donax arundinaceus</name>
    <dbReference type="NCBI Taxonomy" id="35708"/>
    <lineage>
        <taxon>Eukaryota</taxon>
        <taxon>Viridiplantae</taxon>
        <taxon>Streptophyta</taxon>
        <taxon>Embryophyta</taxon>
        <taxon>Tracheophyta</taxon>
        <taxon>Spermatophyta</taxon>
        <taxon>Magnoliopsida</taxon>
        <taxon>Liliopsida</taxon>
        <taxon>Poales</taxon>
        <taxon>Poaceae</taxon>
        <taxon>PACMAD clade</taxon>
        <taxon>Arundinoideae</taxon>
        <taxon>Arundineae</taxon>
        <taxon>Arundo</taxon>
    </lineage>
</organism>
<accession>A0A0A9B322</accession>
<keyword evidence="1" id="KW-1133">Transmembrane helix</keyword>
<feature type="transmembrane region" description="Helical" evidence="1">
    <location>
        <begin position="29"/>
        <end position="49"/>
    </location>
</feature>
<reference evidence="2" key="1">
    <citation type="submission" date="2014-09" db="EMBL/GenBank/DDBJ databases">
        <authorList>
            <person name="Magalhaes I.L.F."/>
            <person name="Oliveira U."/>
            <person name="Santos F.R."/>
            <person name="Vidigal T.H.D.A."/>
            <person name="Brescovit A.D."/>
            <person name="Santos A.J."/>
        </authorList>
    </citation>
    <scope>NUCLEOTIDE SEQUENCE</scope>
    <source>
        <tissue evidence="2">Shoot tissue taken approximately 20 cm above the soil surface</tissue>
    </source>
</reference>
<name>A0A0A9B322_ARUDO</name>
<keyword evidence="1" id="KW-0812">Transmembrane</keyword>
<sequence length="52" mass="6340">MNFIFVPQGDHSGFEFVTFRNKMLKLSSLFVIFYACKHVIAFFFFFDWYKDI</sequence>
<protein>
    <submittedName>
        <fullName evidence="2">Uncharacterized protein</fullName>
    </submittedName>
</protein>